<dbReference type="GO" id="GO:0046654">
    <property type="term" value="P:tetrahydrofolate biosynthetic process"/>
    <property type="evidence" value="ECO:0007669"/>
    <property type="project" value="UniProtKB-UniPathway"/>
</dbReference>
<comment type="similarity">
    <text evidence="2 8">Belongs to the dihydrofolate reductase family.</text>
</comment>
<evidence type="ECO:0000313" key="10">
    <source>
        <dbReference type="EMBL" id="ABE34047.1"/>
    </source>
</evidence>
<dbReference type="Gene3D" id="3.40.430.10">
    <property type="entry name" value="Dihydrofolate Reductase, subunit A"/>
    <property type="match status" value="1"/>
</dbReference>
<dbReference type="EC" id="1.5.1.3" evidence="3"/>
<dbReference type="GO" id="GO:0046452">
    <property type="term" value="P:dihydrofolate metabolic process"/>
    <property type="evidence" value="ECO:0007669"/>
    <property type="project" value="TreeGrafter"/>
</dbReference>
<dbReference type="InterPro" id="IPR012259">
    <property type="entry name" value="DHFR"/>
</dbReference>
<dbReference type="EMBL" id="CP000271">
    <property type="protein sequence ID" value="ABE34047.1"/>
    <property type="molecule type" value="Genomic_DNA"/>
</dbReference>
<dbReference type="SUPFAM" id="SSF53597">
    <property type="entry name" value="Dihydrofolate reductase-like"/>
    <property type="match status" value="1"/>
</dbReference>
<dbReference type="STRING" id="266265.Bxe_B1926"/>
<keyword evidence="4" id="KW-0554">One-carbon metabolism</keyword>
<evidence type="ECO:0000256" key="5">
    <source>
        <dbReference type="ARBA" id="ARBA00022857"/>
    </source>
</evidence>
<dbReference type="GO" id="GO:0005829">
    <property type="term" value="C:cytosol"/>
    <property type="evidence" value="ECO:0007669"/>
    <property type="project" value="TreeGrafter"/>
</dbReference>
<evidence type="ECO:0000256" key="3">
    <source>
        <dbReference type="ARBA" id="ARBA00012856"/>
    </source>
</evidence>
<evidence type="ECO:0000256" key="7">
    <source>
        <dbReference type="ARBA" id="ARBA00025067"/>
    </source>
</evidence>
<comment type="pathway">
    <text evidence="1">Cofactor biosynthesis; tetrahydrofolate biosynthesis; 5,6,7,8-tetrahydrofolate from 7,8-dihydrofolate: step 1/1.</text>
</comment>
<reference evidence="10 11" key="1">
    <citation type="journal article" date="2006" name="Proc. Natl. Acad. Sci. U.S.A.">
        <title>Burkholderia xenovorans LB400 harbors a multi-replicon, 9.73-Mbp genome shaped for versatility.</title>
        <authorList>
            <person name="Chain P.S."/>
            <person name="Denef V.J."/>
            <person name="Konstantinidis K.T."/>
            <person name="Vergez L.M."/>
            <person name="Agullo L."/>
            <person name="Reyes V.L."/>
            <person name="Hauser L."/>
            <person name="Cordova M."/>
            <person name="Gomez L."/>
            <person name="Gonzalez M."/>
            <person name="Land M."/>
            <person name="Lao V."/>
            <person name="Larimer F."/>
            <person name="LiPuma J.J."/>
            <person name="Mahenthiralingam E."/>
            <person name="Malfatti S.A."/>
            <person name="Marx C.J."/>
            <person name="Parnell J.J."/>
            <person name="Ramette A."/>
            <person name="Richardson P."/>
            <person name="Seeger M."/>
            <person name="Smith D."/>
            <person name="Spilker T."/>
            <person name="Sul W.J."/>
            <person name="Tsoi T.V."/>
            <person name="Ulrich L.E."/>
            <person name="Zhulin I.B."/>
            <person name="Tiedje J.M."/>
        </authorList>
    </citation>
    <scope>NUCLEOTIDE SEQUENCE [LARGE SCALE GENOMIC DNA]</scope>
    <source>
        <strain evidence="10 11">LB400</strain>
    </source>
</reference>
<dbReference type="Pfam" id="PF00186">
    <property type="entry name" value="DHFR_1"/>
    <property type="match status" value="1"/>
</dbReference>
<evidence type="ECO:0000313" key="11">
    <source>
        <dbReference type="Proteomes" id="UP000001817"/>
    </source>
</evidence>
<evidence type="ECO:0000256" key="2">
    <source>
        <dbReference type="ARBA" id="ARBA00009539"/>
    </source>
</evidence>
<dbReference type="CDD" id="cd00209">
    <property type="entry name" value="DHFR"/>
    <property type="match status" value="1"/>
</dbReference>
<dbReference type="PATRIC" id="fig|266265.5.peg.5811"/>
<evidence type="ECO:0000259" key="9">
    <source>
        <dbReference type="PROSITE" id="PS51330"/>
    </source>
</evidence>
<dbReference type="PROSITE" id="PS51330">
    <property type="entry name" value="DHFR_2"/>
    <property type="match status" value="1"/>
</dbReference>
<dbReference type="GO" id="GO:0004146">
    <property type="term" value="F:dihydrofolate reductase activity"/>
    <property type="evidence" value="ECO:0007669"/>
    <property type="project" value="UniProtKB-EC"/>
</dbReference>
<protein>
    <recommendedName>
        <fullName evidence="3">dihydrofolate reductase</fullName>
        <ecNumber evidence="3">1.5.1.3</ecNumber>
    </recommendedName>
</protein>
<proteinExistence type="inferred from homology"/>
<dbReference type="KEGG" id="bxb:DR64_7231"/>
<dbReference type="InterPro" id="IPR024072">
    <property type="entry name" value="DHFR-like_dom_sf"/>
</dbReference>
<name>Q13PE2_PARXL</name>
<dbReference type="PROSITE" id="PS00075">
    <property type="entry name" value="DHFR_1"/>
    <property type="match status" value="1"/>
</dbReference>
<evidence type="ECO:0000256" key="1">
    <source>
        <dbReference type="ARBA" id="ARBA00004903"/>
    </source>
</evidence>
<dbReference type="eggNOG" id="COG0262">
    <property type="taxonomic scope" value="Bacteria"/>
</dbReference>
<evidence type="ECO:0000256" key="6">
    <source>
        <dbReference type="ARBA" id="ARBA00023002"/>
    </source>
</evidence>
<accession>Q13PE2</accession>
<sequence length="171" mass="18917">MLAGKRVVLVAAMAANRVIGLGNDIPWRIPGEQKRFRELTMNQLVVMGRRTFESIGKPLPGRDLLVLSSGTSRLGTVRTVKSFAEVTAAVNNDPREAIFVGGGQQVYAMLMPYADVVYLTEIDLRPPGDAFFPEIPERFSLPDSVDFPGEIRYTFNTYAVASVHEDRLLDS</sequence>
<organism evidence="10 11">
    <name type="scientific">Paraburkholderia xenovorans (strain LB400)</name>
    <dbReference type="NCBI Taxonomy" id="266265"/>
    <lineage>
        <taxon>Bacteria</taxon>
        <taxon>Pseudomonadati</taxon>
        <taxon>Pseudomonadota</taxon>
        <taxon>Betaproteobacteria</taxon>
        <taxon>Burkholderiales</taxon>
        <taxon>Burkholderiaceae</taxon>
        <taxon>Paraburkholderia</taxon>
    </lineage>
</organism>
<dbReference type="InterPro" id="IPR001796">
    <property type="entry name" value="DHFR_dom"/>
</dbReference>
<keyword evidence="6 10" id="KW-0560">Oxidoreductase</keyword>
<dbReference type="GO" id="GO:0050661">
    <property type="term" value="F:NADP binding"/>
    <property type="evidence" value="ECO:0007669"/>
    <property type="project" value="InterPro"/>
</dbReference>
<dbReference type="Proteomes" id="UP000001817">
    <property type="component" value="Chromosome 2"/>
</dbReference>
<dbReference type="InterPro" id="IPR017925">
    <property type="entry name" value="DHFR_CS"/>
</dbReference>
<keyword evidence="11" id="KW-1185">Reference proteome</keyword>
<evidence type="ECO:0000256" key="8">
    <source>
        <dbReference type="RuleBase" id="RU004474"/>
    </source>
</evidence>
<gene>
    <name evidence="10" type="ORF">Bxe_B1926</name>
</gene>
<feature type="domain" description="DHFR" evidence="9">
    <location>
        <begin position="6"/>
        <end position="160"/>
    </location>
</feature>
<dbReference type="KEGG" id="bxe:Bxe_B1926"/>
<dbReference type="PANTHER" id="PTHR48069:SF3">
    <property type="entry name" value="DIHYDROFOLATE REDUCTASE"/>
    <property type="match status" value="1"/>
</dbReference>
<dbReference type="GO" id="GO:0046655">
    <property type="term" value="P:folic acid metabolic process"/>
    <property type="evidence" value="ECO:0007669"/>
    <property type="project" value="TreeGrafter"/>
</dbReference>
<dbReference type="OrthoDB" id="9804315at2"/>
<keyword evidence="5" id="KW-0521">NADP</keyword>
<dbReference type="UniPathway" id="UPA00077">
    <property type="reaction ID" value="UER00158"/>
</dbReference>
<dbReference type="AlphaFoldDB" id="Q13PE2"/>
<dbReference type="PANTHER" id="PTHR48069">
    <property type="entry name" value="DIHYDROFOLATE REDUCTASE"/>
    <property type="match status" value="1"/>
</dbReference>
<dbReference type="GO" id="GO:0006730">
    <property type="term" value="P:one-carbon metabolic process"/>
    <property type="evidence" value="ECO:0007669"/>
    <property type="project" value="UniProtKB-KW"/>
</dbReference>
<dbReference type="PRINTS" id="PR00070">
    <property type="entry name" value="DHFR"/>
</dbReference>
<dbReference type="RefSeq" id="WP_011491397.1">
    <property type="nucleotide sequence ID" value="NC_007952.1"/>
</dbReference>
<evidence type="ECO:0000256" key="4">
    <source>
        <dbReference type="ARBA" id="ARBA00022563"/>
    </source>
</evidence>
<comment type="function">
    <text evidence="7">Key enzyme in folate metabolism. Catalyzes an essential reaction for de novo glycine and purine synthesis, and for DNA precursor synthesis.</text>
</comment>